<dbReference type="InterPro" id="IPR050126">
    <property type="entry name" value="Ap4A_hydrolase"/>
</dbReference>
<dbReference type="Pfam" id="PF00149">
    <property type="entry name" value="Metallophos"/>
    <property type="match status" value="1"/>
</dbReference>
<dbReference type="RefSeq" id="WP_020225329.1">
    <property type="nucleotide sequence ID" value="NZ_AP031450.1"/>
</dbReference>
<dbReference type="GeneID" id="42457131"/>
<dbReference type="PANTHER" id="PTHR42850:SF4">
    <property type="entry name" value="ZINC-DEPENDENT ENDOPOLYPHOSPHATASE"/>
    <property type="match status" value="1"/>
</dbReference>
<dbReference type="PANTHER" id="PTHR42850">
    <property type="entry name" value="METALLOPHOSPHOESTERASE"/>
    <property type="match status" value="1"/>
</dbReference>
<evidence type="ECO:0000313" key="2">
    <source>
        <dbReference type="EMBL" id="MSA89372.1"/>
    </source>
</evidence>
<name>A0A6N7S6Q9_9FIRM</name>
<dbReference type="Gene3D" id="3.60.21.10">
    <property type="match status" value="1"/>
</dbReference>
<protein>
    <recommendedName>
        <fullName evidence="1">Calcineurin-like phosphoesterase domain-containing protein</fullName>
    </recommendedName>
</protein>
<dbReference type="Proteomes" id="UP000480929">
    <property type="component" value="Unassembled WGS sequence"/>
</dbReference>
<evidence type="ECO:0000313" key="3">
    <source>
        <dbReference type="EMBL" id="MSC33050.1"/>
    </source>
</evidence>
<dbReference type="Proteomes" id="UP000433575">
    <property type="component" value="Unassembled WGS sequence"/>
</dbReference>
<organism evidence="2 4">
    <name type="scientific">Holdemania massiliensis</name>
    <dbReference type="NCBI Taxonomy" id="1468449"/>
    <lineage>
        <taxon>Bacteria</taxon>
        <taxon>Bacillati</taxon>
        <taxon>Bacillota</taxon>
        <taxon>Erysipelotrichia</taxon>
        <taxon>Erysipelotrichales</taxon>
        <taxon>Erysipelotrichaceae</taxon>
        <taxon>Holdemania</taxon>
    </lineage>
</organism>
<reference evidence="4 5" key="1">
    <citation type="journal article" date="2019" name="Nat. Med.">
        <title>A library of human gut bacterial isolates paired with longitudinal multiomics data enables mechanistic microbiome research.</title>
        <authorList>
            <person name="Poyet M."/>
            <person name="Groussin M."/>
            <person name="Gibbons S.M."/>
            <person name="Avila-Pacheco J."/>
            <person name="Jiang X."/>
            <person name="Kearney S.M."/>
            <person name="Perrotta A.R."/>
            <person name="Berdy B."/>
            <person name="Zhao S."/>
            <person name="Lieberman T.D."/>
            <person name="Swanson P.K."/>
            <person name="Smith M."/>
            <person name="Roesemann S."/>
            <person name="Alexander J.E."/>
            <person name="Rich S.A."/>
            <person name="Livny J."/>
            <person name="Vlamakis H."/>
            <person name="Clish C."/>
            <person name="Bullock K."/>
            <person name="Deik A."/>
            <person name="Scott J."/>
            <person name="Pierce K.A."/>
            <person name="Xavier R.J."/>
            <person name="Alm E.J."/>
        </authorList>
    </citation>
    <scope>NUCLEOTIDE SEQUENCE [LARGE SCALE GENOMIC DNA]</scope>
    <source>
        <strain evidence="2 4">BIOML-A4</strain>
        <strain evidence="3 5">BIOML-A5</strain>
    </source>
</reference>
<dbReference type="GO" id="GO:0008803">
    <property type="term" value="F:bis(5'-nucleosyl)-tetraphosphatase (symmetrical) activity"/>
    <property type="evidence" value="ECO:0007669"/>
    <property type="project" value="TreeGrafter"/>
</dbReference>
<dbReference type="GO" id="GO:0005737">
    <property type="term" value="C:cytoplasm"/>
    <property type="evidence" value="ECO:0007669"/>
    <property type="project" value="TreeGrafter"/>
</dbReference>
<comment type="caution">
    <text evidence="2">The sequence shown here is derived from an EMBL/GenBank/DDBJ whole genome shotgun (WGS) entry which is preliminary data.</text>
</comment>
<sequence length="369" mass="41789">MLDHSCIRYQDLSQNRALFISDIHGEGELLKELLRKVHYVPGQDSLFLLGDLIEKGRASLDTLHQVMALSRQKRVVVLKGNNDEAEQLLEETIPLPMKLGYLRTRQSLISEMAQAQGITIDEKTDFGILRQRLTAAYAEEFAFLRDLPLLAAGQGYAAVHSSIQNIENLRQNHPRLMLKDNDFLLNSDCRFSVPVIVGHMPTVALSDRQADCGVHYLKDRNLFAIDGGCGMHAHGQLNALIVEQGDFQHFQTAYADHLIRRRVIGEQVGTPKELQVFVRYFESEIEVLEEDGAFLKVRHLKTNRLLEIPRGALRIIEGKTHCFNSTSCWLPLHSGQEVAVIQEYGDRVFCKHEGRLGWVSSTVLENLVK</sequence>
<dbReference type="OrthoDB" id="384253at2"/>
<accession>A0A6N7S6Q9</accession>
<dbReference type="GO" id="GO:0016791">
    <property type="term" value="F:phosphatase activity"/>
    <property type="evidence" value="ECO:0007669"/>
    <property type="project" value="TreeGrafter"/>
</dbReference>
<gene>
    <name evidence="3" type="ORF">GKD88_07940</name>
    <name evidence="2" type="ORF">GKE08_08535</name>
</gene>
<dbReference type="InterPro" id="IPR029052">
    <property type="entry name" value="Metallo-depent_PP-like"/>
</dbReference>
<feature type="domain" description="Calcineurin-like phosphoesterase" evidence="1">
    <location>
        <begin position="17"/>
        <end position="95"/>
    </location>
</feature>
<dbReference type="AlphaFoldDB" id="A0A6N7S6Q9"/>
<evidence type="ECO:0000313" key="4">
    <source>
        <dbReference type="Proteomes" id="UP000433575"/>
    </source>
</evidence>
<evidence type="ECO:0000313" key="5">
    <source>
        <dbReference type="Proteomes" id="UP000480929"/>
    </source>
</evidence>
<dbReference type="EMBL" id="WKPJ01000010">
    <property type="protein sequence ID" value="MSA89372.1"/>
    <property type="molecule type" value="Genomic_DNA"/>
</dbReference>
<dbReference type="SUPFAM" id="SSF56300">
    <property type="entry name" value="Metallo-dependent phosphatases"/>
    <property type="match status" value="1"/>
</dbReference>
<dbReference type="InterPro" id="IPR004843">
    <property type="entry name" value="Calcineurin-like_PHP"/>
</dbReference>
<dbReference type="EMBL" id="WKPI01000011">
    <property type="protein sequence ID" value="MSC33050.1"/>
    <property type="molecule type" value="Genomic_DNA"/>
</dbReference>
<proteinExistence type="predicted"/>
<evidence type="ECO:0000259" key="1">
    <source>
        <dbReference type="Pfam" id="PF00149"/>
    </source>
</evidence>
<dbReference type="GO" id="GO:0110154">
    <property type="term" value="P:RNA decapping"/>
    <property type="evidence" value="ECO:0007669"/>
    <property type="project" value="TreeGrafter"/>
</dbReference>
<keyword evidence="5" id="KW-1185">Reference proteome</keyword>